<dbReference type="RefSeq" id="NP_001352261.1">
    <property type="nucleotide sequence ID" value="NM_001365332.1"/>
</dbReference>
<evidence type="ECO:0000313" key="12">
    <source>
        <dbReference type="Proteomes" id="UP000087171"/>
    </source>
</evidence>
<evidence type="ECO:0000256" key="1">
    <source>
        <dbReference type="ARBA" id="ARBA00004123"/>
    </source>
</evidence>
<keyword evidence="3" id="KW-0805">Transcription regulation</keyword>
<dbReference type="SMART" id="SM00415">
    <property type="entry name" value="HSF"/>
    <property type="match status" value="1"/>
</dbReference>
<dbReference type="Gene3D" id="1.10.10.10">
    <property type="entry name" value="Winged helix-like DNA-binding domain superfamily/Winged helix DNA-binding domain"/>
    <property type="match status" value="1"/>
</dbReference>
<evidence type="ECO:0000256" key="9">
    <source>
        <dbReference type="SAM" id="Coils"/>
    </source>
</evidence>
<dbReference type="GO" id="GO:0003700">
    <property type="term" value="F:DNA-binding transcription factor activity"/>
    <property type="evidence" value="ECO:0007669"/>
    <property type="project" value="InterPro"/>
</dbReference>
<dbReference type="GO" id="GO:0034605">
    <property type="term" value="P:cellular response to heat"/>
    <property type="evidence" value="ECO:0007669"/>
    <property type="project" value="TreeGrafter"/>
</dbReference>
<dbReference type="FunFam" id="1.10.10.10:FF:000057">
    <property type="entry name" value="Heat shock transcription factor 1"/>
    <property type="match status" value="1"/>
</dbReference>
<dbReference type="InterPro" id="IPR000232">
    <property type="entry name" value="HSF_DNA-bd"/>
</dbReference>
<organism evidence="12 13">
    <name type="scientific">Cicer arietinum</name>
    <name type="common">Chickpea</name>
    <name type="synonym">Garbanzo</name>
    <dbReference type="NCBI Taxonomy" id="3827"/>
    <lineage>
        <taxon>Eukaryota</taxon>
        <taxon>Viridiplantae</taxon>
        <taxon>Streptophyta</taxon>
        <taxon>Embryophyta</taxon>
        <taxon>Tracheophyta</taxon>
        <taxon>Spermatophyta</taxon>
        <taxon>Magnoliopsida</taxon>
        <taxon>eudicotyledons</taxon>
        <taxon>Gunneridae</taxon>
        <taxon>Pentapetalae</taxon>
        <taxon>rosids</taxon>
        <taxon>fabids</taxon>
        <taxon>Fabales</taxon>
        <taxon>Fabaceae</taxon>
        <taxon>Papilionoideae</taxon>
        <taxon>50 kb inversion clade</taxon>
        <taxon>NPAAA clade</taxon>
        <taxon>Hologalegina</taxon>
        <taxon>IRL clade</taxon>
        <taxon>Cicereae</taxon>
        <taxon>Cicer</taxon>
    </lineage>
</organism>
<keyword evidence="12" id="KW-1185">Reference proteome</keyword>
<feature type="domain" description="HSF-type DNA-binding" evidence="11">
    <location>
        <begin position="53"/>
        <end position="77"/>
    </location>
</feature>
<evidence type="ECO:0000256" key="5">
    <source>
        <dbReference type="ARBA" id="ARBA00023125"/>
    </source>
</evidence>
<dbReference type="GO" id="GO:0005634">
    <property type="term" value="C:nucleus"/>
    <property type="evidence" value="ECO:0007669"/>
    <property type="project" value="UniProtKB-SubCell"/>
</dbReference>
<comment type="subcellular location">
    <subcellularLocation>
        <location evidence="1">Nucleus</location>
    </subcellularLocation>
</comment>
<evidence type="ECO:0000259" key="11">
    <source>
        <dbReference type="PROSITE" id="PS00434"/>
    </source>
</evidence>
<keyword evidence="2" id="KW-0597">Phosphoprotein</keyword>
<keyword evidence="4" id="KW-0346">Stress response</keyword>
<evidence type="ECO:0000256" key="7">
    <source>
        <dbReference type="ARBA" id="ARBA00023242"/>
    </source>
</evidence>
<dbReference type="GO" id="GO:0006357">
    <property type="term" value="P:regulation of transcription by RNA polymerase II"/>
    <property type="evidence" value="ECO:0007669"/>
    <property type="project" value="TreeGrafter"/>
</dbReference>
<dbReference type="GO" id="GO:0000978">
    <property type="term" value="F:RNA polymerase II cis-regulatory region sequence-specific DNA binding"/>
    <property type="evidence" value="ECO:0007669"/>
    <property type="project" value="TreeGrafter"/>
</dbReference>
<evidence type="ECO:0000256" key="4">
    <source>
        <dbReference type="ARBA" id="ARBA00023016"/>
    </source>
</evidence>
<keyword evidence="9" id="KW-0175">Coiled coil</keyword>
<gene>
    <name evidence="13" type="primary">HSFA4A</name>
</gene>
<dbReference type="STRING" id="3827.A0A3Q7K8I9"/>
<feature type="region of interest" description="Disordered" evidence="10">
    <location>
        <begin position="348"/>
        <end position="401"/>
    </location>
</feature>
<dbReference type="GeneID" id="101489852"/>
<dbReference type="PRINTS" id="PR00056">
    <property type="entry name" value="HSFDOMAIN"/>
</dbReference>
<evidence type="ECO:0000313" key="13">
    <source>
        <dbReference type="RefSeq" id="NP_001352261.1"/>
    </source>
</evidence>
<keyword evidence="6" id="KW-0804">Transcription</keyword>
<evidence type="ECO:0000256" key="8">
    <source>
        <dbReference type="ARBA" id="ARBA00061350"/>
    </source>
</evidence>
<protein>
    <submittedName>
        <fullName evidence="13">Heat stress transcription factor A-4a</fullName>
    </submittedName>
</protein>
<keyword evidence="7" id="KW-0539">Nucleus</keyword>
<dbReference type="InterPro" id="IPR036388">
    <property type="entry name" value="WH-like_DNA-bd_sf"/>
</dbReference>
<dbReference type="KEGG" id="cam:101489852"/>
<dbReference type="SUPFAM" id="SSF46785">
    <property type="entry name" value="Winged helix' DNA-binding domain"/>
    <property type="match status" value="1"/>
</dbReference>
<feature type="coiled-coil region" evidence="9">
    <location>
        <begin position="111"/>
        <end position="173"/>
    </location>
</feature>
<evidence type="ECO:0000256" key="3">
    <source>
        <dbReference type="ARBA" id="ARBA00023015"/>
    </source>
</evidence>
<reference evidence="13" key="3">
    <citation type="submission" date="2025-08" db="UniProtKB">
        <authorList>
            <consortium name="RefSeq"/>
        </authorList>
    </citation>
    <scope>IDENTIFICATION</scope>
</reference>
<dbReference type="PANTHER" id="PTHR10015:SF438">
    <property type="entry name" value="HEAT SHOCK TRANSCRIPTION FACTOR A4A"/>
    <property type="match status" value="1"/>
</dbReference>
<sequence>MDEAHGSSSSLPPFLAKTYEMVDDSSSDPIVSWSLNDKSFVVWDPAEFARILLPRFFKHNNFSSFIRQLNTYGFRKVDPEQWEFSNDDFVRGKPHLMKNIHRRKPVHSHSLQNLQAQAPLSESERQSLNDEIEKLKHDKEQLMMELKRHQLEWQTYEIQIHCTKDRLEKLEQKQQKFVSSVSQVLQKPVMIAVNLLPLTETMDRKRRLPRSGCFNNEAIMEDGIETSVGLPRDNAEGTSLLTLNAERLDQLESSMVFWETIAHEAGDNFVHARSNIDLDESTCCADSLSISSGQLDVEVQPKSSGIDMNSEPTAAPAVVALKEQPVGITTAATGVNDVFWEQFLTEDPGASEAHEVQSERKDSNSRKNEGKPSDHGKFWWNMRKANNLPEQMGRVDQVEKI</sequence>
<reference evidence="13" key="2">
    <citation type="journal article" date="2018" name="J. Plant Res.">
        <title>Genome-wide analysis identifies chickpea (Cicer arietinum) heat stress transcription factors (Hsfs) responsive to heat stress at the pod development stage.</title>
        <authorList>
            <person name="Chidambaranathan P."/>
            <person name="Jagannadham P.T.K."/>
            <person name="Satheesh V."/>
            <person name="Kohli D."/>
            <person name="Basavarajappa S.H."/>
            <person name="Chellapilla B."/>
            <person name="Kumar J."/>
            <person name="Jain P.K."/>
            <person name="Srinivasan R."/>
        </authorList>
    </citation>
    <scope>NUCLEOTIDE SEQUENCE</scope>
</reference>
<dbReference type="OrthoDB" id="60033at2759"/>
<dbReference type="Pfam" id="PF00447">
    <property type="entry name" value="HSF_DNA-bind"/>
    <property type="match status" value="1"/>
</dbReference>
<feature type="compositionally biased region" description="Basic and acidic residues" evidence="10">
    <location>
        <begin position="352"/>
        <end position="377"/>
    </location>
</feature>
<dbReference type="PROSITE" id="PS00434">
    <property type="entry name" value="HSF_DOMAIN"/>
    <property type="match status" value="1"/>
</dbReference>
<dbReference type="AlphaFoldDB" id="A0A3Q7K8I9"/>
<reference evidence="12" key="1">
    <citation type="journal article" date="2013" name="Nat. Biotechnol.">
        <title>Draft genome sequence of chickpea (Cicer arietinum) provides a resource for trait improvement.</title>
        <authorList>
            <person name="Varshney R.K."/>
            <person name="Song C."/>
            <person name="Saxena R.K."/>
            <person name="Azam S."/>
            <person name="Yu S."/>
            <person name="Sharpe A.G."/>
            <person name="Cannon S."/>
            <person name="Baek J."/>
            <person name="Rosen B.D."/>
            <person name="Tar'an B."/>
            <person name="Millan T."/>
            <person name="Zhang X."/>
            <person name="Ramsay L.D."/>
            <person name="Iwata A."/>
            <person name="Wang Y."/>
            <person name="Nelson W."/>
            <person name="Farmer A.D."/>
            <person name="Gaur P.M."/>
            <person name="Soderlund C."/>
            <person name="Penmetsa R.V."/>
            <person name="Xu C."/>
            <person name="Bharti A.K."/>
            <person name="He W."/>
            <person name="Winter P."/>
            <person name="Zhao S."/>
            <person name="Hane J.K."/>
            <person name="Carrasquilla-Garcia N."/>
            <person name="Condie J.A."/>
            <person name="Upadhyaya H.D."/>
            <person name="Luo M.C."/>
            <person name="Thudi M."/>
            <person name="Gowda C.L."/>
            <person name="Singh N.P."/>
            <person name="Lichtenzveig J."/>
            <person name="Gali K.K."/>
            <person name="Rubio J."/>
            <person name="Nadarajan N."/>
            <person name="Dolezel J."/>
            <person name="Bansal K.C."/>
            <person name="Xu X."/>
            <person name="Edwards D."/>
            <person name="Zhang G."/>
            <person name="Kahl G."/>
            <person name="Gil J."/>
            <person name="Singh K.B."/>
            <person name="Datta S.K."/>
            <person name="Jackson S.A."/>
            <person name="Wang J."/>
            <person name="Cook D.R."/>
        </authorList>
    </citation>
    <scope>NUCLEOTIDE SEQUENCE [LARGE SCALE GENOMIC DNA]</scope>
    <source>
        <strain evidence="12">cv. CDC Frontier</strain>
    </source>
</reference>
<evidence type="ECO:0000256" key="10">
    <source>
        <dbReference type="SAM" id="MobiDB-lite"/>
    </source>
</evidence>
<comment type="similarity">
    <text evidence="8">Belongs to the HSF family. Class A subfamily.</text>
</comment>
<name>A0A3Q7K8I9_CICAR</name>
<dbReference type="Proteomes" id="UP000087171">
    <property type="component" value="Chromosome Ca6"/>
</dbReference>
<evidence type="ECO:0000256" key="2">
    <source>
        <dbReference type="ARBA" id="ARBA00022553"/>
    </source>
</evidence>
<keyword evidence="5" id="KW-0238">DNA-binding</keyword>
<proteinExistence type="inferred from homology"/>
<accession>A0A3Q7K8I9</accession>
<evidence type="ECO:0000256" key="6">
    <source>
        <dbReference type="ARBA" id="ARBA00023163"/>
    </source>
</evidence>
<dbReference type="InterPro" id="IPR036390">
    <property type="entry name" value="WH_DNA-bd_sf"/>
</dbReference>
<dbReference type="PANTHER" id="PTHR10015">
    <property type="entry name" value="HEAT SHOCK TRANSCRIPTION FACTOR"/>
    <property type="match status" value="1"/>
</dbReference>